<dbReference type="KEGG" id="ptc:phytr_10710"/>
<evidence type="ECO:0000313" key="2">
    <source>
        <dbReference type="Proteomes" id="UP000241762"/>
    </source>
</evidence>
<protein>
    <submittedName>
        <fullName evidence="1">Uncharacterized protein</fullName>
    </submittedName>
</protein>
<proteinExistence type="predicted"/>
<evidence type="ECO:0000313" key="1">
    <source>
        <dbReference type="EMBL" id="AVP87999.1"/>
    </source>
</evidence>
<reference evidence="1 2" key="1">
    <citation type="submission" date="2018-03" db="EMBL/GenBank/DDBJ databases">
        <title>A gene transfer event suggests a long-term partnership between eustigmatophyte algae and a novel lineage of endosymbiotic bacteria.</title>
        <authorList>
            <person name="Yurchenko T."/>
            <person name="Sevcikova T."/>
            <person name="Pribyl P."/>
            <person name="El Karkouri K."/>
            <person name="Klimes V."/>
            <person name="Amaral R."/>
            <person name="Zbrankova V."/>
            <person name="Kim E."/>
            <person name="Raoult D."/>
            <person name="Santos L.M.A."/>
            <person name="Elias M."/>
        </authorList>
    </citation>
    <scope>NUCLEOTIDE SEQUENCE [LARGE SCALE GENOMIC DNA]</scope>
    <source>
        <strain evidence="1">CCALA 838</strain>
    </source>
</reference>
<sequence>MAKVRRWGTYLSPIIQLHIPELKKVPYILKDLDYLMIFLHSDGYYYNSNEDHIPIRAYRKGSKLVPLQKPQNVICNPLLAKFEEIDDYPSDDMPTGLSQWFHGQDNEDIYTCCSDSKVGGWPRWIQTSELCGKYQFVLQIDASGEEYWEWGDCPILYIFRHIVKRNFHASTQFC</sequence>
<gene>
    <name evidence="1" type="ORF">phytr_10710</name>
</gene>
<dbReference type="SUPFAM" id="SSF103032">
    <property type="entry name" value="Hypothetical protein YwqG"/>
    <property type="match status" value="1"/>
</dbReference>
<dbReference type="InterPro" id="IPR035948">
    <property type="entry name" value="YwqG-like_sf"/>
</dbReference>
<dbReference type="EMBL" id="CP027845">
    <property type="protein sequence ID" value="AVP87999.1"/>
    <property type="molecule type" value="Genomic_DNA"/>
</dbReference>
<dbReference type="AlphaFoldDB" id="A0A2P1P9R5"/>
<dbReference type="Gene3D" id="2.30.320.10">
    <property type="entry name" value="YwqG-like"/>
    <property type="match status" value="1"/>
</dbReference>
<keyword evidence="2" id="KW-1185">Reference proteome</keyword>
<dbReference type="Pfam" id="PF09234">
    <property type="entry name" value="DUF1963"/>
    <property type="match status" value="1"/>
</dbReference>
<name>A0A2P1P9R5_9RICK</name>
<organism evidence="1 2">
    <name type="scientific">Candidatus Phycorickettsia trachydisci</name>
    <dbReference type="NCBI Taxonomy" id="2115978"/>
    <lineage>
        <taxon>Bacteria</taxon>
        <taxon>Pseudomonadati</taxon>
        <taxon>Pseudomonadota</taxon>
        <taxon>Alphaproteobacteria</taxon>
        <taxon>Rickettsiales</taxon>
        <taxon>Rickettsiaceae</taxon>
        <taxon>Candidatus Phycorickettsia</taxon>
    </lineage>
</organism>
<dbReference type="Proteomes" id="UP000241762">
    <property type="component" value="Chromosome"/>
</dbReference>
<accession>A0A2P1P9R5</accession>
<dbReference type="InterPro" id="IPR015315">
    <property type="entry name" value="DUF1963"/>
</dbReference>